<organism evidence="1 2">
    <name type="scientific">Portunus trituberculatus</name>
    <name type="common">Swimming crab</name>
    <name type="synonym">Neptunus trituberculatus</name>
    <dbReference type="NCBI Taxonomy" id="210409"/>
    <lineage>
        <taxon>Eukaryota</taxon>
        <taxon>Metazoa</taxon>
        <taxon>Ecdysozoa</taxon>
        <taxon>Arthropoda</taxon>
        <taxon>Crustacea</taxon>
        <taxon>Multicrustacea</taxon>
        <taxon>Malacostraca</taxon>
        <taxon>Eumalacostraca</taxon>
        <taxon>Eucarida</taxon>
        <taxon>Decapoda</taxon>
        <taxon>Pleocyemata</taxon>
        <taxon>Brachyura</taxon>
        <taxon>Eubrachyura</taxon>
        <taxon>Portunoidea</taxon>
        <taxon>Portunidae</taxon>
        <taxon>Portuninae</taxon>
        <taxon>Portunus</taxon>
    </lineage>
</organism>
<evidence type="ECO:0000313" key="2">
    <source>
        <dbReference type="Proteomes" id="UP000324222"/>
    </source>
</evidence>
<name>A0A5B7IB88_PORTR</name>
<evidence type="ECO:0000313" key="1">
    <source>
        <dbReference type="EMBL" id="MPC78148.1"/>
    </source>
</evidence>
<reference evidence="1 2" key="1">
    <citation type="submission" date="2019-05" db="EMBL/GenBank/DDBJ databases">
        <title>Another draft genome of Portunus trituberculatus and its Hox gene families provides insights of decapod evolution.</title>
        <authorList>
            <person name="Jeong J.-H."/>
            <person name="Song I."/>
            <person name="Kim S."/>
            <person name="Choi T."/>
            <person name="Kim D."/>
            <person name="Ryu S."/>
            <person name="Kim W."/>
        </authorList>
    </citation>
    <scope>NUCLEOTIDE SEQUENCE [LARGE SCALE GENOMIC DNA]</scope>
    <source>
        <tissue evidence="1">Muscle</tissue>
    </source>
</reference>
<accession>A0A5B7IB88</accession>
<sequence length="94" mass="10309">METTPSANPPRRHVRFIHSHAGRRLCLCETRRMRKRGEAGVKRLWFPSQTAVWPSNCLPTLPSRPASCSSQSAAVSLARSSSPRPSCLADPAPS</sequence>
<dbReference type="AlphaFoldDB" id="A0A5B7IB88"/>
<proteinExistence type="predicted"/>
<protein>
    <submittedName>
        <fullName evidence="1">Uncharacterized protein</fullName>
    </submittedName>
</protein>
<dbReference type="EMBL" id="VSRR010047707">
    <property type="protein sequence ID" value="MPC78148.1"/>
    <property type="molecule type" value="Genomic_DNA"/>
</dbReference>
<gene>
    <name evidence="1" type="ORF">E2C01_072631</name>
</gene>
<dbReference type="Proteomes" id="UP000324222">
    <property type="component" value="Unassembled WGS sequence"/>
</dbReference>
<comment type="caution">
    <text evidence="1">The sequence shown here is derived from an EMBL/GenBank/DDBJ whole genome shotgun (WGS) entry which is preliminary data.</text>
</comment>
<keyword evidence="2" id="KW-1185">Reference proteome</keyword>